<dbReference type="GO" id="GO:0003677">
    <property type="term" value="F:DNA binding"/>
    <property type="evidence" value="ECO:0007669"/>
    <property type="project" value="UniProtKB-KW"/>
</dbReference>
<feature type="domain" description="HTH luxR-type" evidence="3">
    <location>
        <begin position="77"/>
        <end position="139"/>
    </location>
</feature>
<name>A0A7C8BRT0_9ACTN</name>
<comment type="caution">
    <text evidence="4">The sequence shown here is derived from an EMBL/GenBank/DDBJ whole genome shotgun (WGS) entry which is preliminary data.</text>
</comment>
<dbReference type="CDD" id="cd06170">
    <property type="entry name" value="LuxR_C_like"/>
    <property type="match status" value="1"/>
</dbReference>
<dbReference type="PRINTS" id="PR00038">
    <property type="entry name" value="HTHLUXR"/>
</dbReference>
<dbReference type="InterPro" id="IPR000792">
    <property type="entry name" value="Tscrpt_reg_LuxR_C"/>
</dbReference>
<gene>
    <name evidence="4" type="ORF">F8D48_05605</name>
</gene>
<dbReference type="PANTHER" id="PTHR43214">
    <property type="entry name" value="TWO-COMPONENT RESPONSE REGULATOR"/>
    <property type="match status" value="1"/>
</dbReference>
<sequence>MRMGGVGSLGWGLARGDASLSVLVPVAEVAPARECPTGDDGAEAPVAGSGLLGKAPAGEPMRDGGCSRGAGDDPVAALADAYGLTETEAAIVRLIAQGRSRSYIAQALSYSENTIRNYTRTVYRKAAVHSKQELLDKLE</sequence>
<evidence type="ECO:0000256" key="2">
    <source>
        <dbReference type="SAM" id="MobiDB-lite"/>
    </source>
</evidence>
<feature type="region of interest" description="Disordered" evidence="2">
    <location>
        <begin position="33"/>
        <end position="69"/>
    </location>
</feature>
<protein>
    <submittedName>
        <fullName evidence="4">Helix-turn-helix transcriptional regulator</fullName>
    </submittedName>
</protein>
<proteinExistence type="predicted"/>
<dbReference type="EMBL" id="WAJS01000014">
    <property type="protein sequence ID" value="KAB1648665.1"/>
    <property type="molecule type" value="Genomic_DNA"/>
</dbReference>
<evidence type="ECO:0000259" key="3">
    <source>
        <dbReference type="PROSITE" id="PS50043"/>
    </source>
</evidence>
<accession>A0A7C8BRT0</accession>
<dbReference type="InterPro" id="IPR016032">
    <property type="entry name" value="Sig_transdc_resp-reg_C-effctor"/>
</dbReference>
<dbReference type="SMART" id="SM00421">
    <property type="entry name" value="HTH_LUXR"/>
    <property type="match status" value="1"/>
</dbReference>
<dbReference type="InterPro" id="IPR036388">
    <property type="entry name" value="WH-like_DNA-bd_sf"/>
</dbReference>
<evidence type="ECO:0000256" key="1">
    <source>
        <dbReference type="ARBA" id="ARBA00023125"/>
    </source>
</evidence>
<dbReference type="InterPro" id="IPR039420">
    <property type="entry name" value="WalR-like"/>
</dbReference>
<keyword evidence="5" id="KW-1185">Reference proteome</keyword>
<dbReference type="PANTHER" id="PTHR43214:SF43">
    <property type="entry name" value="TWO-COMPONENT RESPONSE REGULATOR"/>
    <property type="match status" value="1"/>
</dbReference>
<reference evidence="4 5" key="1">
    <citation type="submission" date="2019-09" db="EMBL/GenBank/DDBJ databases">
        <title>Whole genome shotgun sequencing (WGS) of Ellagibacter isourolithinifaciens DSM 104140(T) and Adlercreutzia muris DSM 29508(T).</title>
        <authorList>
            <person name="Stoll D.A."/>
            <person name="Danylec N."/>
            <person name="Huch M."/>
        </authorList>
    </citation>
    <scope>NUCLEOTIDE SEQUENCE [LARGE SCALE GENOMIC DNA]</scope>
    <source>
        <strain evidence="4 5">DSM 29508</strain>
    </source>
</reference>
<keyword evidence="1" id="KW-0238">DNA-binding</keyword>
<dbReference type="Pfam" id="PF00196">
    <property type="entry name" value="GerE"/>
    <property type="match status" value="1"/>
</dbReference>
<organism evidence="4 5">
    <name type="scientific">Adlercreutzia muris</name>
    <dbReference type="NCBI Taxonomy" id="1796610"/>
    <lineage>
        <taxon>Bacteria</taxon>
        <taxon>Bacillati</taxon>
        <taxon>Actinomycetota</taxon>
        <taxon>Coriobacteriia</taxon>
        <taxon>Eggerthellales</taxon>
        <taxon>Eggerthellaceae</taxon>
        <taxon>Adlercreutzia</taxon>
    </lineage>
</organism>
<dbReference type="AlphaFoldDB" id="A0A7C8BRT0"/>
<dbReference type="Gene3D" id="1.10.10.10">
    <property type="entry name" value="Winged helix-like DNA-binding domain superfamily/Winged helix DNA-binding domain"/>
    <property type="match status" value="1"/>
</dbReference>
<dbReference type="GO" id="GO:0006355">
    <property type="term" value="P:regulation of DNA-templated transcription"/>
    <property type="evidence" value="ECO:0007669"/>
    <property type="project" value="InterPro"/>
</dbReference>
<dbReference type="PROSITE" id="PS50043">
    <property type="entry name" value="HTH_LUXR_2"/>
    <property type="match status" value="1"/>
</dbReference>
<evidence type="ECO:0000313" key="4">
    <source>
        <dbReference type="EMBL" id="KAB1648665.1"/>
    </source>
</evidence>
<dbReference type="SUPFAM" id="SSF46894">
    <property type="entry name" value="C-terminal effector domain of the bipartite response regulators"/>
    <property type="match status" value="1"/>
</dbReference>
<dbReference type="Proteomes" id="UP000479639">
    <property type="component" value="Unassembled WGS sequence"/>
</dbReference>
<evidence type="ECO:0000313" key="5">
    <source>
        <dbReference type="Proteomes" id="UP000479639"/>
    </source>
</evidence>